<protein>
    <recommendedName>
        <fullName evidence="2">TrwC relaxase domain-containing protein</fullName>
    </recommendedName>
</protein>
<dbReference type="Pfam" id="PF08751">
    <property type="entry name" value="TrwC"/>
    <property type="match status" value="1"/>
</dbReference>
<evidence type="ECO:0000313" key="4">
    <source>
        <dbReference type="Proteomes" id="UP000472710"/>
    </source>
</evidence>
<comment type="caution">
    <text evidence="3">The sequence shown here is derived from an EMBL/GenBank/DDBJ whole genome shotgun (WGS) entry which is preliminary data.</text>
</comment>
<feature type="domain" description="TrwC relaxase" evidence="2">
    <location>
        <begin position="5"/>
        <end position="116"/>
    </location>
</feature>
<feature type="region of interest" description="Disordered" evidence="1">
    <location>
        <begin position="1"/>
        <end position="24"/>
    </location>
</feature>
<name>A0ABQ1CYB6_STRDI</name>
<evidence type="ECO:0000259" key="2">
    <source>
        <dbReference type="Pfam" id="PF08751"/>
    </source>
</evidence>
<evidence type="ECO:0000256" key="1">
    <source>
        <dbReference type="SAM" id="MobiDB-lite"/>
    </source>
</evidence>
<dbReference type="EMBL" id="BLLN01000009">
    <property type="protein sequence ID" value="GFH75312.1"/>
    <property type="molecule type" value="Genomic_DNA"/>
</dbReference>
<gene>
    <name evidence="3" type="ORF">Sdia_60800</name>
</gene>
<reference evidence="3 4" key="1">
    <citation type="submission" date="2020-02" db="EMBL/GenBank/DDBJ databases">
        <title>Whole genome shotgun sequence of Streptomyces diastaticus subsp. diastaticus NBRC 13412.</title>
        <authorList>
            <person name="Ichikawa N."/>
            <person name="Komaki H."/>
            <person name="Tamura T."/>
        </authorList>
    </citation>
    <scope>NUCLEOTIDE SEQUENCE [LARGE SCALE GENOMIC DNA]</scope>
    <source>
        <strain evidence="3 4">NBRC 13412</strain>
    </source>
</reference>
<sequence>MDWINPETGESMGTPRKPGEVHKGSPLFAEMTINAPKSLSVAAALHPDVSAALDAAQQDALAEIRRFLGQHSVTLAGPRGAQEVVPIEQMQVVGIRHKTSRAGDPHRHIHMQIGTRIWALGSGGH</sequence>
<accession>A0ABQ1CYB6</accession>
<organism evidence="3 4">
    <name type="scientific">Streptomyces diastaticus subsp. diastaticus</name>
    <dbReference type="NCBI Taxonomy" id="68040"/>
    <lineage>
        <taxon>Bacteria</taxon>
        <taxon>Bacillati</taxon>
        <taxon>Actinomycetota</taxon>
        <taxon>Actinomycetes</taxon>
        <taxon>Kitasatosporales</taxon>
        <taxon>Streptomycetaceae</taxon>
        <taxon>Streptomyces</taxon>
        <taxon>Streptomyces diastaticus group</taxon>
    </lineage>
</organism>
<dbReference type="SUPFAM" id="SSF55464">
    <property type="entry name" value="Origin of replication-binding domain, RBD-like"/>
    <property type="match status" value="1"/>
</dbReference>
<evidence type="ECO:0000313" key="3">
    <source>
        <dbReference type="EMBL" id="GFH75312.1"/>
    </source>
</evidence>
<dbReference type="Proteomes" id="UP000472710">
    <property type="component" value="Unassembled WGS sequence"/>
</dbReference>
<dbReference type="InterPro" id="IPR014862">
    <property type="entry name" value="TrwC"/>
</dbReference>
<proteinExistence type="predicted"/>
<keyword evidence="4" id="KW-1185">Reference proteome</keyword>